<dbReference type="EMBL" id="OV651822">
    <property type="protein sequence ID" value="CAH1100674.1"/>
    <property type="molecule type" value="Genomic_DNA"/>
</dbReference>
<reference evidence="2" key="1">
    <citation type="submission" date="2022-01" db="EMBL/GenBank/DDBJ databases">
        <authorList>
            <person name="King R."/>
        </authorList>
    </citation>
    <scope>NUCLEOTIDE SEQUENCE</scope>
</reference>
<feature type="compositionally biased region" description="Basic and acidic residues" evidence="1">
    <location>
        <begin position="123"/>
        <end position="136"/>
    </location>
</feature>
<accession>A0A9P0CK94</accession>
<keyword evidence="3" id="KW-1185">Reference proteome</keyword>
<proteinExistence type="predicted"/>
<evidence type="ECO:0000313" key="2">
    <source>
        <dbReference type="EMBL" id="CAH1100674.1"/>
    </source>
</evidence>
<organism evidence="2 3">
    <name type="scientific">Psylliodes chrysocephalus</name>
    <dbReference type="NCBI Taxonomy" id="3402493"/>
    <lineage>
        <taxon>Eukaryota</taxon>
        <taxon>Metazoa</taxon>
        <taxon>Ecdysozoa</taxon>
        <taxon>Arthropoda</taxon>
        <taxon>Hexapoda</taxon>
        <taxon>Insecta</taxon>
        <taxon>Pterygota</taxon>
        <taxon>Neoptera</taxon>
        <taxon>Endopterygota</taxon>
        <taxon>Coleoptera</taxon>
        <taxon>Polyphaga</taxon>
        <taxon>Cucujiformia</taxon>
        <taxon>Chrysomeloidea</taxon>
        <taxon>Chrysomelidae</taxon>
        <taxon>Galerucinae</taxon>
        <taxon>Alticini</taxon>
        <taxon>Psylliodes</taxon>
    </lineage>
</organism>
<feature type="region of interest" description="Disordered" evidence="1">
    <location>
        <begin position="93"/>
        <end position="136"/>
    </location>
</feature>
<feature type="compositionally biased region" description="Low complexity" evidence="1">
    <location>
        <begin position="36"/>
        <end position="79"/>
    </location>
</feature>
<evidence type="ECO:0000313" key="3">
    <source>
        <dbReference type="Proteomes" id="UP001153636"/>
    </source>
</evidence>
<feature type="region of interest" description="Disordered" evidence="1">
    <location>
        <begin position="1"/>
        <end position="79"/>
    </location>
</feature>
<dbReference type="AlphaFoldDB" id="A0A9P0CK94"/>
<sequence length="136" mass="14216">MFAPSLTTDRPHEQLAPDACEQPIEELQLASDVEKAGPSSSGTAGPPSSGIAGPSTSKAASPSTMEAASPSTSEAASSSTFIRKVKFTIQEVSPLPVAAPKHEANRGRKRGKCGLLNSTPDIEELKNQADEKTRKE</sequence>
<dbReference type="Proteomes" id="UP001153636">
    <property type="component" value="Chromosome 10"/>
</dbReference>
<name>A0A9P0CK94_9CUCU</name>
<evidence type="ECO:0000256" key="1">
    <source>
        <dbReference type="SAM" id="MobiDB-lite"/>
    </source>
</evidence>
<protein>
    <submittedName>
        <fullName evidence="2">Uncharacterized protein</fullName>
    </submittedName>
</protein>
<gene>
    <name evidence="2" type="ORF">PSYICH_LOCUS1886</name>
</gene>